<feature type="domain" description="HMG box" evidence="2">
    <location>
        <begin position="101"/>
        <end position="154"/>
    </location>
</feature>
<proteinExistence type="predicted"/>
<dbReference type="EMBL" id="QKYT01000011">
    <property type="protein sequence ID" value="RIA98777.1"/>
    <property type="molecule type" value="Genomic_DNA"/>
</dbReference>
<dbReference type="Gene3D" id="1.10.30.10">
    <property type="entry name" value="High mobility group box domain"/>
    <property type="match status" value="1"/>
</dbReference>
<dbReference type="PROSITE" id="PS50118">
    <property type="entry name" value="HMG_BOX_2"/>
    <property type="match status" value="1"/>
</dbReference>
<keyword evidence="1" id="KW-0238">DNA-binding</keyword>
<feature type="DNA-binding region" description="HMG box" evidence="1">
    <location>
        <begin position="101"/>
        <end position="154"/>
    </location>
</feature>
<dbReference type="Pfam" id="PF04690">
    <property type="entry name" value="YABBY"/>
    <property type="match status" value="1"/>
</dbReference>
<evidence type="ECO:0000313" key="3">
    <source>
        <dbReference type="EMBL" id="RIA98777.1"/>
    </source>
</evidence>
<evidence type="ECO:0000259" key="2">
    <source>
        <dbReference type="PROSITE" id="PS50118"/>
    </source>
</evidence>
<reference evidence="3 4" key="1">
    <citation type="submission" date="2018-06" db="EMBL/GenBank/DDBJ databases">
        <title>Comparative genomics reveals the genomic features of Rhizophagus irregularis, R. cerebriforme, R. diaphanum and Gigaspora rosea, and their symbiotic lifestyle signature.</title>
        <authorList>
            <person name="Morin E."/>
            <person name="San Clemente H."/>
            <person name="Chen E.C.H."/>
            <person name="De La Providencia I."/>
            <person name="Hainaut M."/>
            <person name="Kuo A."/>
            <person name="Kohler A."/>
            <person name="Murat C."/>
            <person name="Tang N."/>
            <person name="Roy S."/>
            <person name="Loubradou J."/>
            <person name="Henrissat B."/>
            <person name="Grigoriev I.V."/>
            <person name="Corradi N."/>
            <person name="Roux C."/>
            <person name="Martin F.M."/>
        </authorList>
    </citation>
    <scope>NUCLEOTIDE SEQUENCE [LARGE SCALE GENOMIC DNA]</scope>
    <source>
        <strain evidence="3 4">DAOM 227022</strain>
    </source>
</reference>
<dbReference type="AlphaFoldDB" id="A0A397TQP1"/>
<keyword evidence="4" id="KW-1185">Reference proteome</keyword>
<comment type="caution">
    <text evidence="3">The sequence shown here is derived from an EMBL/GenBank/DDBJ whole genome shotgun (WGS) entry which is preliminary data.</text>
</comment>
<keyword evidence="1" id="KW-0539">Nucleus</keyword>
<dbReference type="GO" id="GO:0005634">
    <property type="term" value="C:nucleus"/>
    <property type="evidence" value="ECO:0007669"/>
    <property type="project" value="UniProtKB-UniRule"/>
</dbReference>
<sequence length="154" mass="17989">MPYKKVLPKELYKDLLKTYLNLHPDSKPSNKSKPRMTKKIKKNHIDDDDDFIDLADDDQNQNESAEVLIPGSRKRKLFDFTVEKKKQDFTVRRKLATSSCVKRKLSPFNSFVKSELFKVRAENPDLDHKAAFRLVAENWKNIPNNPKANHFSKS</sequence>
<accession>A0A397TQP1</accession>
<dbReference type="CDD" id="cd00084">
    <property type="entry name" value="HMG-box_SF"/>
    <property type="match status" value="1"/>
</dbReference>
<dbReference type="InterPro" id="IPR056775">
    <property type="entry name" value="YABBY_C"/>
</dbReference>
<dbReference type="OrthoDB" id="667577at2759"/>
<evidence type="ECO:0000313" key="4">
    <source>
        <dbReference type="Proteomes" id="UP000265703"/>
    </source>
</evidence>
<evidence type="ECO:0000256" key="1">
    <source>
        <dbReference type="PROSITE-ProRule" id="PRU00267"/>
    </source>
</evidence>
<dbReference type="GO" id="GO:0003677">
    <property type="term" value="F:DNA binding"/>
    <property type="evidence" value="ECO:0007669"/>
    <property type="project" value="UniProtKB-UniRule"/>
</dbReference>
<dbReference type="InterPro" id="IPR009071">
    <property type="entry name" value="HMG_box_dom"/>
</dbReference>
<dbReference type="Proteomes" id="UP000265703">
    <property type="component" value="Unassembled WGS sequence"/>
</dbReference>
<gene>
    <name evidence="3" type="ORF">C1645_748720</name>
</gene>
<organism evidence="3 4">
    <name type="scientific">Glomus cerebriforme</name>
    <dbReference type="NCBI Taxonomy" id="658196"/>
    <lineage>
        <taxon>Eukaryota</taxon>
        <taxon>Fungi</taxon>
        <taxon>Fungi incertae sedis</taxon>
        <taxon>Mucoromycota</taxon>
        <taxon>Glomeromycotina</taxon>
        <taxon>Glomeromycetes</taxon>
        <taxon>Glomerales</taxon>
        <taxon>Glomeraceae</taxon>
        <taxon>Glomus</taxon>
    </lineage>
</organism>
<dbReference type="InterPro" id="IPR036910">
    <property type="entry name" value="HMG_box_dom_sf"/>
</dbReference>
<dbReference type="SUPFAM" id="SSF47095">
    <property type="entry name" value="HMG-box"/>
    <property type="match status" value="1"/>
</dbReference>
<protein>
    <recommendedName>
        <fullName evidence="2">HMG box domain-containing protein</fullName>
    </recommendedName>
</protein>
<name>A0A397TQP1_9GLOM</name>